<evidence type="ECO:0000313" key="3">
    <source>
        <dbReference type="Proteomes" id="UP001549097"/>
    </source>
</evidence>
<proteinExistence type="predicted"/>
<feature type="domain" description="ATPase dynein-related AAA" evidence="1">
    <location>
        <begin position="358"/>
        <end position="509"/>
    </location>
</feature>
<keyword evidence="3" id="KW-1185">Reference proteome</keyword>
<evidence type="ECO:0000313" key="2">
    <source>
        <dbReference type="EMBL" id="MET3728186.1"/>
    </source>
</evidence>
<name>A0ABV2LHX0_9BACL</name>
<sequence length="682" mass="78976">MIKEKRSWSKTHSQMIARKKVDWSIFSNGSHIPIEFHEDFEEANHGTHVNRGEKYNIKLILDDEVYDAQLTNVDRKGVSVDSLQIRYDNNAKLKQILLTTFNKSYEYIRERRIENEKQQVHVPLDQAEYIEFYKTENPFVFTIKLDPFKRISNNAFWWVNQGKTHIQERSGSYLWAPQRAKNGSPLAHHTDLLKAKKGDIVFVYSNMHIRCVGIVNKEAEQHAKPKEIQTDEWQVDGNQLKVNYFDLNKPIPKIEIPESWRIEEKGPFDKHGDIKQGYFYSVSKSFASQLYSMFGEGFPMEIKNAFLHKDSIVEKGISDINGMNVTNHIHSYIQSKGFYYKKEEVINLFLSLKTKPFVILSGISGTGKTKMVQWFAESLGATERNGQFTLIPVRPDWSDGSDLLGYVDIKGDFKKGLLTSVLERAMDDPTKPFFVLLDEMNLARVEYYFSDLLSVMESRQRENGEIITTPVLPFEVDGRDIILPSNVYIIGTVNMDETTHPFSKKVLDRANTIEFNRVQLDHFAFLEDLKEQEPLSIENQSLAGDFLHLKDAYRNNMALIKKVTEVLVDINKQLEGIGAQVGYRVRDEICFYVIYSEKDNLLTFKEAIDQSILQKILPRISGSDERVWDTLKGLYVICTNQVYDTDILPEFDKAKYPKSAQKIVDMIRRYQLDGFTSFWIGS</sequence>
<gene>
    <name evidence="2" type="ORF">ABID52_001767</name>
</gene>
<dbReference type="InterPro" id="IPR011704">
    <property type="entry name" value="ATPase_dyneun-rel_AAA"/>
</dbReference>
<organism evidence="2 3">
    <name type="scientific">Fictibacillus halophilus</name>
    <dbReference type="NCBI Taxonomy" id="1610490"/>
    <lineage>
        <taxon>Bacteria</taxon>
        <taxon>Bacillati</taxon>
        <taxon>Bacillota</taxon>
        <taxon>Bacilli</taxon>
        <taxon>Bacillales</taxon>
        <taxon>Fictibacillaceae</taxon>
        <taxon>Fictibacillus</taxon>
    </lineage>
</organism>
<reference evidence="2 3" key="1">
    <citation type="submission" date="2024-06" db="EMBL/GenBank/DDBJ databases">
        <title>Genomic Encyclopedia of Type Strains, Phase IV (KMG-IV): sequencing the most valuable type-strain genomes for metagenomic binning, comparative biology and taxonomic classification.</title>
        <authorList>
            <person name="Goeker M."/>
        </authorList>
    </citation>
    <scope>NUCLEOTIDE SEQUENCE [LARGE SCALE GENOMIC DNA]</scope>
    <source>
        <strain evidence="2 3">DSM 100124</strain>
    </source>
</reference>
<dbReference type="SUPFAM" id="SSF52540">
    <property type="entry name" value="P-loop containing nucleoside triphosphate hydrolases"/>
    <property type="match status" value="1"/>
</dbReference>
<dbReference type="PANTHER" id="PTHR37291">
    <property type="entry name" value="5-METHYLCYTOSINE-SPECIFIC RESTRICTION ENZYME B"/>
    <property type="match status" value="1"/>
</dbReference>
<dbReference type="InterPro" id="IPR052934">
    <property type="entry name" value="Methyl-DNA_Rec/Restrict_Enz"/>
</dbReference>
<dbReference type="Pfam" id="PF07728">
    <property type="entry name" value="AAA_5"/>
    <property type="match status" value="1"/>
</dbReference>
<dbReference type="EMBL" id="JBEPMP010000001">
    <property type="protein sequence ID" value="MET3728186.1"/>
    <property type="molecule type" value="Genomic_DNA"/>
</dbReference>
<evidence type="ECO:0000259" key="1">
    <source>
        <dbReference type="Pfam" id="PF07728"/>
    </source>
</evidence>
<protein>
    <submittedName>
        <fullName evidence="2">MoxR-like ATPase</fullName>
    </submittedName>
</protein>
<comment type="caution">
    <text evidence="2">The sequence shown here is derived from an EMBL/GenBank/DDBJ whole genome shotgun (WGS) entry which is preliminary data.</text>
</comment>
<dbReference type="Proteomes" id="UP001549097">
    <property type="component" value="Unassembled WGS sequence"/>
</dbReference>
<dbReference type="InterPro" id="IPR027417">
    <property type="entry name" value="P-loop_NTPase"/>
</dbReference>
<dbReference type="Gene3D" id="3.40.50.300">
    <property type="entry name" value="P-loop containing nucleotide triphosphate hydrolases"/>
    <property type="match status" value="1"/>
</dbReference>
<accession>A0ABV2LHX0</accession>
<dbReference type="PANTHER" id="PTHR37291:SF1">
    <property type="entry name" value="TYPE IV METHYL-DIRECTED RESTRICTION ENZYME ECOKMCRB SUBUNIT"/>
    <property type="match status" value="1"/>
</dbReference>
<dbReference type="RefSeq" id="WP_198767490.1">
    <property type="nucleotide sequence ID" value="NZ_JAEACF010000001.1"/>
</dbReference>